<evidence type="ECO:0000313" key="1">
    <source>
        <dbReference type="EMBL" id="OBX76551.1"/>
    </source>
</evidence>
<dbReference type="Proteomes" id="UP000092616">
    <property type="component" value="Unassembled WGS sequence"/>
</dbReference>
<comment type="caution">
    <text evidence="1">The sequence shown here is derived from an EMBL/GenBank/DDBJ whole genome shotgun (WGS) entry which is preliminary data.</text>
</comment>
<accession>A0A1B8QB39</accession>
<organism evidence="1 2">
    <name type="scientific">Faucicola atlantae</name>
    <dbReference type="NCBI Taxonomy" id="34059"/>
    <lineage>
        <taxon>Bacteria</taxon>
        <taxon>Pseudomonadati</taxon>
        <taxon>Pseudomonadota</taxon>
        <taxon>Gammaproteobacteria</taxon>
        <taxon>Moraxellales</taxon>
        <taxon>Moraxellaceae</taxon>
        <taxon>Faucicola</taxon>
    </lineage>
</organism>
<reference evidence="1 2" key="1">
    <citation type="submission" date="2016-06" db="EMBL/GenBank/DDBJ databases">
        <title>Draft genome of Moraxella atlantae CCUG 59586.</title>
        <authorList>
            <person name="Salva-Serra F."/>
            <person name="Engstrom-Jakobsson H."/>
            <person name="Thorell K."/>
            <person name="Gonzales-Siles L."/>
            <person name="Karlsson R."/>
            <person name="Boulund F."/>
            <person name="Engstrand L."/>
            <person name="Kristiansson E."/>
            <person name="Moore E."/>
        </authorList>
    </citation>
    <scope>NUCLEOTIDE SEQUENCE [LARGE SCALE GENOMIC DNA]</scope>
    <source>
        <strain evidence="1 2">CCUG 59586</strain>
    </source>
</reference>
<dbReference type="AlphaFoldDB" id="A0A1B8QB39"/>
<dbReference type="CDD" id="cd20692">
    <property type="entry name" value="CdiA-CT_Ec-like"/>
    <property type="match status" value="1"/>
</dbReference>
<proteinExistence type="predicted"/>
<keyword evidence="2" id="KW-1185">Reference proteome</keyword>
<dbReference type="Pfam" id="PF07591">
    <property type="entry name" value="PT-HINT"/>
    <property type="match status" value="1"/>
</dbReference>
<protein>
    <submittedName>
        <fullName evidence="1">Uncharacterized protein</fullName>
    </submittedName>
</protein>
<evidence type="ECO:0000313" key="2">
    <source>
        <dbReference type="Proteomes" id="UP000092616"/>
    </source>
</evidence>
<name>A0A1B8QB39_9GAMM</name>
<dbReference type="EMBL" id="LZNA01000060">
    <property type="protein sequence ID" value="OBX76551.1"/>
    <property type="molecule type" value="Genomic_DNA"/>
</dbReference>
<sequence length="191" mass="21803">MEVKDEPLSAYNLTVDNDHTYFIAGNYKVEGVWVHNDCYVELPNGAQRIKDIQGQKAYLTKDHSGNDMILVQKASNRFETLDHKGIEIILPKQKNWESARNVALKELGDLGPNSKPLIGRLQVSDGYGNIIGRQSADGKKRWRLDYDEKKGMHINIEDFSKGKDEENAIKKVIPFEGNSGDFNRYLKHLNR</sequence>
<gene>
    <name evidence="1" type="ORF">A9306_10000</name>
</gene>